<proteinExistence type="predicted"/>
<name>A0A1I0MX47_9EURY</name>
<evidence type="ECO:0000256" key="1">
    <source>
        <dbReference type="ARBA" id="ARBA00022553"/>
    </source>
</evidence>
<dbReference type="SUPFAM" id="SSF52172">
    <property type="entry name" value="CheY-like"/>
    <property type="match status" value="1"/>
</dbReference>
<dbReference type="Gene3D" id="3.40.50.2300">
    <property type="match status" value="1"/>
</dbReference>
<dbReference type="PROSITE" id="PS50110">
    <property type="entry name" value="RESPONSE_REGULATORY"/>
    <property type="match status" value="1"/>
</dbReference>
<dbReference type="GO" id="GO:0000160">
    <property type="term" value="P:phosphorelay signal transduction system"/>
    <property type="evidence" value="ECO:0007669"/>
    <property type="project" value="InterPro"/>
</dbReference>
<dbReference type="InterPro" id="IPR013971">
    <property type="entry name" value="HalX_domain"/>
</dbReference>
<evidence type="ECO:0000313" key="5">
    <source>
        <dbReference type="Proteomes" id="UP000198518"/>
    </source>
</evidence>
<gene>
    <name evidence="4" type="ORF">SAMN04487945_0436</name>
</gene>
<dbReference type="Proteomes" id="UP000198518">
    <property type="component" value="Unassembled WGS sequence"/>
</dbReference>
<dbReference type="InterPro" id="IPR001789">
    <property type="entry name" value="Sig_transdc_resp-reg_receiver"/>
</dbReference>
<dbReference type="InterPro" id="IPR011006">
    <property type="entry name" value="CheY-like_superfamily"/>
</dbReference>
<feature type="domain" description="Response regulatory" evidence="3">
    <location>
        <begin position="11"/>
        <end position="121"/>
    </location>
</feature>
<dbReference type="STRING" id="355548.SAMN04487945_0436"/>
<dbReference type="InterPro" id="IPR050595">
    <property type="entry name" value="Bact_response_regulator"/>
</dbReference>
<dbReference type="AlphaFoldDB" id="A0A1I0MX47"/>
<dbReference type="Pfam" id="PF08663">
    <property type="entry name" value="HalX"/>
    <property type="match status" value="1"/>
</dbReference>
<dbReference type="EMBL" id="FOJA01000001">
    <property type="protein sequence ID" value="SEV93223.1"/>
    <property type="molecule type" value="Genomic_DNA"/>
</dbReference>
<dbReference type="RefSeq" id="WP_089667609.1">
    <property type="nucleotide sequence ID" value="NZ_FOJA01000001.1"/>
</dbReference>
<evidence type="ECO:0000259" key="3">
    <source>
        <dbReference type="PROSITE" id="PS50110"/>
    </source>
</evidence>
<dbReference type="Pfam" id="PF00072">
    <property type="entry name" value="Response_reg"/>
    <property type="match status" value="1"/>
</dbReference>
<keyword evidence="1 2" id="KW-0597">Phosphoprotein</keyword>
<dbReference type="SMART" id="SM00448">
    <property type="entry name" value="REC"/>
    <property type="match status" value="1"/>
</dbReference>
<accession>A0A1I0MX47</accession>
<keyword evidence="5" id="KW-1185">Reference proteome</keyword>
<organism evidence="4 5">
    <name type="scientific">Halobacterium jilantaiense</name>
    <dbReference type="NCBI Taxonomy" id="355548"/>
    <lineage>
        <taxon>Archaea</taxon>
        <taxon>Methanobacteriati</taxon>
        <taxon>Methanobacteriota</taxon>
        <taxon>Stenosarchaea group</taxon>
        <taxon>Halobacteria</taxon>
        <taxon>Halobacteriales</taxon>
        <taxon>Halobacteriaceae</taxon>
        <taxon>Halobacterium</taxon>
    </lineage>
</organism>
<reference evidence="4 5" key="1">
    <citation type="submission" date="2016-10" db="EMBL/GenBank/DDBJ databases">
        <authorList>
            <person name="de Groot N.N."/>
        </authorList>
    </citation>
    <scope>NUCLEOTIDE SEQUENCE [LARGE SCALE GENOMIC DNA]</scope>
    <source>
        <strain evidence="4 5">CGMCC 1.5337</strain>
    </source>
</reference>
<dbReference type="PANTHER" id="PTHR44591:SF19">
    <property type="entry name" value="TWO-COMPONENT RESPONSE REGULATOR-RELATED"/>
    <property type="match status" value="1"/>
</dbReference>
<dbReference type="OrthoDB" id="86314at2157"/>
<sequence>MTDSESSADVRALVVDDEKEVADAYALRLRGFCSFETAYDGRDALAVVEDETIDVVLLDRRMPGLSGDEVLAELDDRDYRGRVIMVTAIDPELDVLELPFDDYLCKPVDQEDLRDAVDQQRRVLAYDLLGEYFSAQSKREVIEAELPPETRTNHEGYQSVSTRADTLRERVGRLLNDTSALDAFESIDRGKL</sequence>
<evidence type="ECO:0000313" key="4">
    <source>
        <dbReference type="EMBL" id="SEV93223.1"/>
    </source>
</evidence>
<dbReference type="PANTHER" id="PTHR44591">
    <property type="entry name" value="STRESS RESPONSE REGULATOR PROTEIN 1"/>
    <property type="match status" value="1"/>
</dbReference>
<evidence type="ECO:0000256" key="2">
    <source>
        <dbReference type="PROSITE-ProRule" id="PRU00169"/>
    </source>
</evidence>
<protein>
    <submittedName>
        <fullName evidence="4">HalX domain-containing protein</fullName>
    </submittedName>
</protein>
<feature type="modified residue" description="4-aspartylphosphate" evidence="2">
    <location>
        <position position="59"/>
    </location>
</feature>